<keyword evidence="10" id="KW-1185">Reference proteome</keyword>
<dbReference type="InterPro" id="IPR023013">
    <property type="entry name" value="AGPR_AS"/>
</dbReference>
<dbReference type="GO" id="GO:0003942">
    <property type="term" value="F:N-acetyl-gamma-glutamyl-phosphate reductase activity"/>
    <property type="evidence" value="ECO:0007669"/>
    <property type="project" value="UniProtKB-UniRule"/>
</dbReference>
<dbReference type="Proteomes" id="UP001169492">
    <property type="component" value="Unassembled WGS sequence"/>
</dbReference>
<dbReference type="GO" id="GO:0051287">
    <property type="term" value="F:NAD binding"/>
    <property type="evidence" value="ECO:0007669"/>
    <property type="project" value="InterPro"/>
</dbReference>
<proteinExistence type="inferred from homology"/>
<evidence type="ECO:0000313" key="8">
    <source>
        <dbReference type="EMBL" id="MDN7124802.1"/>
    </source>
</evidence>
<dbReference type="InterPro" id="IPR036291">
    <property type="entry name" value="NAD(P)-bd_dom_sf"/>
</dbReference>
<dbReference type="InterPro" id="IPR000706">
    <property type="entry name" value="AGPR_type-1"/>
</dbReference>
<reference evidence="10 11" key="1">
    <citation type="submission" date="2021-03" db="EMBL/GenBank/DDBJ databases">
        <title>Pseudidiomarina terrestris, a new bacterium isolated from saline soil.</title>
        <authorList>
            <person name="Galisteo C."/>
            <person name="De La Haba R."/>
            <person name="Sanchez-Porro C."/>
            <person name="Ventosa A."/>
        </authorList>
    </citation>
    <scope>NUCLEOTIDE SEQUENCE [LARGE SCALE GENOMIC DNA]</scope>
    <source>
        <strain evidence="8 11">1APP75-32.1</strain>
        <strain evidence="10">1APR75-15</strain>
        <strain evidence="9">1ASR75-15</strain>
    </source>
</reference>
<dbReference type="PROSITE" id="PS01224">
    <property type="entry name" value="ARGC"/>
    <property type="match status" value="1"/>
</dbReference>
<dbReference type="PANTHER" id="PTHR32338">
    <property type="entry name" value="N-ACETYL-GAMMA-GLUTAMYL-PHOSPHATE REDUCTASE, CHLOROPLASTIC-RELATED-RELATED"/>
    <property type="match status" value="1"/>
</dbReference>
<gene>
    <name evidence="5 8" type="primary">argC</name>
    <name evidence="8" type="ORF">J6I90_07905</name>
    <name evidence="9" type="ORF">J6I92_07550</name>
</gene>
<dbReference type="NCBIfam" id="TIGR01850">
    <property type="entry name" value="argC"/>
    <property type="match status" value="1"/>
</dbReference>
<dbReference type="SUPFAM" id="SSF51735">
    <property type="entry name" value="NAD(P)-binding Rossmann-fold domains"/>
    <property type="match status" value="1"/>
</dbReference>
<comment type="subcellular location">
    <subcellularLocation>
        <location evidence="5">Cytoplasm</location>
    </subcellularLocation>
</comment>
<dbReference type="InterPro" id="IPR050085">
    <property type="entry name" value="AGPR"/>
</dbReference>
<evidence type="ECO:0000256" key="5">
    <source>
        <dbReference type="HAMAP-Rule" id="MF_00150"/>
    </source>
</evidence>
<evidence type="ECO:0000256" key="3">
    <source>
        <dbReference type="ARBA" id="ARBA00022857"/>
    </source>
</evidence>
<dbReference type="PANTHER" id="PTHR32338:SF10">
    <property type="entry name" value="N-ACETYL-GAMMA-GLUTAMYL-PHOSPHATE REDUCTASE, CHLOROPLASTIC-RELATED"/>
    <property type="match status" value="1"/>
</dbReference>
<evidence type="ECO:0000256" key="1">
    <source>
        <dbReference type="ARBA" id="ARBA00022571"/>
    </source>
</evidence>
<comment type="similarity">
    <text evidence="5">Belongs to the NAGSA dehydrogenase family. Type 1 subfamily.</text>
</comment>
<dbReference type="CDD" id="cd17895">
    <property type="entry name" value="AGPR_1_N"/>
    <property type="match status" value="1"/>
</dbReference>
<dbReference type="EMBL" id="JAGGJC010000002">
    <property type="protein sequence ID" value="MDN7129724.1"/>
    <property type="molecule type" value="Genomic_DNA"/>
</dbReference>
<evidence type="ECO:0000256" key="6">
    <source>
        <dbReference type="PROSITE-ProRule" id="PRU10010"/>
    </source>
</evidence>
<dbReference type="SMART" id="SM00859">
    <property type="entry name" value="Semialdhyde_dh"/>
    <property type="match status" value="1"/>
</dbReference>
<comment type="function">
    <text evidence="5">Catalyzes the NADPH-dependent reduction of N-acetyl-5-glutamyl phosphate to yield N-acetyl-L-glutamate 5-semialdehyde.</text>
</comment>
<comment type="pathway">
    <text evidence="5">Amino-acid biosynthesis; L-arginine biosynthesis; N(2)-acetyl-L-ornithine from L-glutamate: step 3/4.</text>
</comment>
<dbReference type="EC" id="1.2.1.38" evidence="5"/>
<evidence type="ECO:0000256" key="2">
    <source>
        <dbReference type="ARBA" id="ARBA00022605"/>
    </source>
</evidence>
<dbReference type="CDD" id="cd23934">
    <property type="entry name" value="AGPR_1_C"/>
    <property type="match status" value="1"/>
</dbReference>
<dbReference type="GO" id="GO:0005737">
    <property type="term" value="C:cytoplasm"/>
    <property type="evidence" value="ECO:0007669"/>
    <property type="project" value="UniProtKB-SubCell"/>
</dbReference>
<dbReference type="SUPFAM" id="SSF55347">
    <property type="entry name" value="Glyceraldehyde-3-phosphate dehydrogenase-like, C-terminal domain"/>
    <property type="match status" value="1"/>
</dbReference>
<name>A0AAW7R1H4_9GAMM</name>
<dbReference type="GO" id="GO:0006526">
    <property type="term" value="P:L-arginine biosynthetic process"/>
    <property type="evidence" value="ECO:0007669"/>
    <property type="project" value="UniProtKB-UniRule"/>
</dbReference>
<dbReference type="Pfam" id="PF22698">
    <property type="entry name" value="Semialdhyde_dhC_1"/>
    <property type="match status" value="1"/>
</dbReference>
<keyword evidence="2 5" id="KW-0028">Amino-acid biosynthesis</keyword>
<dbReference type="Gene3D" id="3.30.360.10">
    <property type="entry name" value="Dihydrodipicolinate Reductase, domain 2"/>
    <property type="match status" value="1"/>
</dbReference>
<evidence type="ECO:0000259" key="7">
    <source>
        <dbReference type="SMART" id="SM00859"/>
    </source>
</evidence>
<evidence type="ECO:0000313" key="9">
    <source>
        <dbReference type="EMBL" id="MDN7129724.1"/>
    </source>
</evidence>
<comment type="caution">
    <text evidence="8">The sequence shown here is derived from an EMBL/GenBank/DDBJ whole genome shotgun (WGS) entry which is preliminary data.</text>
</comment>
<dbReference type="InterPro" id="IPR058924">
    <property type="entry name" value="AGPR_dimerisation_dom"/>
</dbReference>
<feature type="active site" evidence="5 6">
    <location>
        <position position="157"/>
    </location>
</feature>
<keyword evidence="5" id="KW-0963">Cytoplasm</keyword>
<keyword evidence="4 5" id="KW-0560">Oxidoreductase</keyword>
<accession>A0AAW7R1H4</accession>
<keyword evidence="1 5" id="KW-0055">Arginine biosynthesis</keyword>
<comment type="catalytic activity">
    <reaction evidence="5">
        <text>N-acetyl-L-glutamate 5-semialdehyde + phosphate + NADP(+) = N-acetyl-L-glutamyl 5-phosphate + NADPH + H(+)</text>
        <dbReference type="Rhea" id="RHEA:21588"/>
        <dbReference type="ChEBI" id="CHEBI:15378"/>
        <dbReference type="ChEBI" id="CHEBI:29123"/>
        <dbReference type="ChEBI" id="CHEBI:43474"/>
        <dbReference type="ChEBI" id="CHEBI:57783"/>
        <dbReference type="ChEBI" id="CHEBI:57936"/>
        <dbReference type="ChEBI" id="CHEBI:58349"/>
        <dbReference type="EC" id="1.2.1.38"/>
    </reaction>
</comment>
<dbReference type="EMBL" id="JAGGJB010000004">
    <property type="protein sequence ID" value="MDN7124802.1"/>
    <property type="molecule type" value="Genomic_DNA"/>
</dbReference>
<evidence type="ECO:0000313" key="11">
    <source>
        <dbReference type="Proteomes" id="UP001169492"/>
    </source>
</evidence>
<dbReference type="Proteomes" id="UP001169491">
    <property type="component" value="Unassembled WGS sequence"/>
</dbReference>
<dbReference type="Pfam" id="PF01118">
    <property type="entry name" value="Semialdhyde_dh"/>
    <property type="match status" value="1"/>
</dbReference>
<dbReference type="AlphaFoldDB" id="A0AAW7R1H4"/>
<dbReference type="HAMAP" id="MF_00150">
    <property type="entry name" value="ArgC_type1"/>
    <property type="match status" value="1"/>
</dbReference>
<dbReference type="RefSeq" id="WP_301774619.1">
    <property type="nucleotide sequence ID" value="NZ_JAGGJB010000004.1"/>
</dbReference>
<dbReference type="Gene3D" id="3.40.50.720">
    <property type="entry name" value="NAD(P)-binding Rossmann-like Domain"/>
    <property type="match status" value="1"/>
</dbReference>
<protein>
    <recommendedName>
        <fullName evidence="5">N-acetyl-gamma-glutamyl-phosphate reductase</fullName>
        <shortName evidence="5">AGPR</shortName>
        <ecNumber evidence="5">1.2.1.38</ecNumber>
    </recommendedName>
    <alternativeName>
        <fullName evidence="5">N-acetyl-glutamate semialdehyde dehydrogenase</fullName>
        <shortName evidence="5">NAGSA dehydrogenase</shortName>
    </alternativeName>
</protein>
<feature type="domain" description="Semialdehyde dehydrogenase NAD-binding" evidence="7">
    <location>
        <begin position="8"/>
        <end position="148"/>
    </location>
</feature>
<evidence type="ECO:0000256" key="4">
    <source>
        <dbReference type="ARBA" id="ARBA00023002"/>
    </source>
</evidence>
<evidence type="ECO:0000313" key="10">
    <source>
        <dbReference type="Proteomes" id="UP001169491"/>
    </source>
</evidence>
<dbReference type="GO" id="GO:0070401">
    <property type="term" value="F:NADP+ binding"/>
    <property type="evidence" value="ECO:0007669"/>
    <property type="project" value="InterPro"/>
</dbReference>
<sequence>MSKQETIQCAVFGASGYSGAELVWLLHNHPEFTLTHAFSSSAREKAEPISALYPQLSGRCEQILQPWHSDLLPQLAQQVRVVFLALPHETSAELAPQLIAAGLVVFDLSGAFRLSDAHQHLQAYGFKQPKLEAAVPYGLAEFTQLRGDEPLIAVPGCYPTAAALALRPISHLLTQYSVPIVNAVSGVTGAGRKAQLHTSCAEVSLQAYGIASHRHQPEMAQSIGREVLFVPHLGNFKRGILATIYAQVQAGISTATIADSLAACYADQPLIRLVDTPPKLAQVVATPYCDIYFKLHEQQLIFSVAIDNLLKGAAAQAVQLANQYFRLPASAGLLNLGAVV</sequence>
<keyword evidence="3 5" id="KW-0521">NADP</keyword>
<dbReference type="InterPro" id="IPR000534">
    <property type="entry name" value="Semialdehyde_DH_NAD-bd"/>
</dbReference>
<organism evidence="8 11">
    <name type="scientific">Pseudidiomarina terrestris</name>
    <dbReference type="NCBI Taxonomy" id="2820060"/>
    <lineage>
        <taxon>Bacteria</taxon>
        <taxon>Pseudomonadati</taxon>
        <taxon>Pseudomonadota</taxon>
        <taxon>Gammaproteobacteria</taxon>
        <taxon>Alteromonadales</taxon>
        <taxon>Idiomarinaceae</taxon>
        <taxon>Pseudidiomarina</taxon>
    </lineage>
</organism>